<dbReference type="InParanoid" id="A0A0V0QTJ4"/>
<name>A0A0V0QTJ4_PSEPJ</name>
<protein>
    <submittedName>
        <fullName evidence="2">Uncharacterized protein</fullName>
    </submittedName>
</protein>
<evidence type="ECO:0000313" key="3">
    <source>
        <dbReference type="Proteomes" id="UP000054937"/>
    </source>
</evidence>
<feature type="coiled-coil region" evidence="1">
    <location>
        <begin position="421"/>
        <end position="470"/>
    </location>
</feature>
<evidence type="ECO:0000256" key="1">
    <source>
        <dbReference type="SAM" id="Coils"/>
    </source>
</evidence>
<keyword evidence="3" id="KW-1185">Reference proteome</keyword>
<accession>A0A0V0QTJ4</accession>
<sequence>MEQEFNQDFDELNGNEFEQPSNLMLNKKIDNQYQQPVQVKQEKQDNQNTSLKFSSIRKIYQYEQEITQNDEQQMQIKGQEHQINEKFVAKQLDQIYQLTYEPQTDQQQRDFENRKNQNLIQIYLLKQNGVLNGLQMLGKVDNKLELDTSAIEKLKPNLLHKNLIVKLIQVTQDDGLQLKQIYFNDEFNHEEINDKKTNLIKKIKAYKQKIFEEIIFKQLKLYVDDTLPRDRNNIMLINNTSQGLIKHRIPTQDEIQANSNPQYENYCQFIDVYQRLTSQFLCCQNQSVFYHYALEVKTILAKQFLKDISKDKLQINEIPHLTGEKIASSNLLSILFFWEILLQFIEFFEGIKRHKNPMYEREQKANQLLENERKKQNNQNSKFIQKINIDQQILEYLQDIKQNHFKKSKQRVYKSERHQIIEQLQKKEQAYQIQLESYQAELNKENLQINQNLKQNNEYLKSKIRQEEVQTKELGEKIKVHNLSKYKQQSQILNFVINKAKKEDQFLDVVKNNGKQKKEYNEYVGEKLERQKEKKIMEKIEELSETLRENFKLQKSAYNQNFIQKKIAFNSNSQLIKKLQQDDFHSKNDKSLVKEIVKLEENKIKVKQKQKTDELYSQKIKNNKQIIHGFYPMNHKAVKQPEYTSIFD</sequence>
<feature type="coiled-coil region" evidence="1">
    <location>
        <begin position="359"/>
        <end position="386"/>
    </location>
</feature>
<proteinExistence type="predicted"/>
<dbReference type="AlphaFoldDB" id="A0A0V0QTJ4"/>
<reference evidence="2 3" key="1">
    <citation type="journal article" date="2015" name="Sci. Rep.">
        <title>Genome of the facultative scuticociliatosis pathogen Pseudocohnilembus persalinus provides insight into its virulence through horizontal gene transfer.</title>
        <authorList>
            <person name="Xiong J."/>
            <person name="Wang G."/>
            <person name="Cheng J."/>
            <person name="Tian M."/>
            <person name="Pan X."/>
            <person name="Warren A."/>
            <person name="Jiang C."/>
            <person name="Yuan D."/>
            <person name="Miao W."/>
        </authorList>
    </citation>
    <scope>NUCLEOTIDE SEQUENCE [LARGE SCALE GENOMIC DNA]</scope>
    <source>
        <strain evidence="2">36N120E</strain>
    </source>
</reference>
<comment type="caution">
    <text evidence="2">The sequence shown here is derived from an EMBL/GenBank/DDBJ whole genome shotgun (WGS) entry which is preliminary data.</text>
</comment>
<dbReference type="EMBL" id="LDAU01000105">
    <property type="protein sequence ID" value="KRX05715.1"/>
    <property type="molecule type" value="Genomic_DNA"/>
</dbReference>
<gene>
    <name evidence="2" type="ORF">PPERSA_09855</name>
</gene>
<organism evidence="2 3">
    <name type="scientific">Pseudocohnilembus persalinus</name>
    <name type="common">Ciliate</name>
    <dbReference type="NCBI Taxonomy" id="266149"/>
    <lineage>
        <taxon>Eukaryota</taxon>
        <taxon>Sar</taxon>
        <taxon>Alveolata</taxon>
        <taxon>Ciliophora</taxon>
        <taxon>Intramacronucleata</taxon>
        <taxon>Oligohymenophorea</taxon>
        <taxon>Scuticociliatia</taxon>
        <taxon>Philasterida</taxon>
        <taxon>Pseudocohnilembidae</taxon>
        <taxon>Pseudocohnilembus</taxon>
    </lineage>
</organism>
<keyword evidence="1" id="KW-0175">Coiled coil</keyword>
<evidence type="ECO:0000313" key="2">
    <source>
        <dbReference type="EMBL" id="KRX05715.1"/>
    </source>
</evidence>
<dbReference type="Proteomes" id="UP000054937">
    <property type="component" value="Unassembled WGS sequence"/>
</dbReference>